<dbReference type="InterPro" id="IPR020845">
    <property type="entry name" value="AMP-binding_CS"/>
</dbReference>
<feature type="domain" description="AMP-dependent synthetase/ligase" evidence="5">
    <location>
        <begin position="54"/>
        <end position="383"/>
    </location>
</feature>
<dbReference type="PANTHER" id="PTHR43107">
    <property type="entry name" value="LONG-CHAIN FATTY ACID TRANSPORT PROTEIN"/>
    <property type="match status" value="1"/>
</dbReference>
<evidence type="ECO:0000259" key="5">
    <source>
        <dbReference type="Pfam" id="PF00501"/>
    </source>
</evidence>
<accession>A0A6Z0BWW7</accession>
<dbReference type="GO" id="GO:0005324">
    <property type="term" value="F:long-chain fatty acid transmembrane transporter activity"/>
    <property type="evidence" value="ECO:0007669"/>
    <property type="project" value="TreeGrafter"/>
</dbReference>
<evidence type="ECO:0000259" key="6">
    <source>
        <dbReference type="Pfam" id="PF13193"/>
    </source>
</evidence>
<name>A0A6Z0BWW7_9GAMM</name>
<organism evidence="7 8">
    <name type="scientific">Pseudidiomarina piscicola</name>
    <dbReference type="NCBI Taxonomy" id="2614830"/>
    <lineage>
        <taxon>Bacteria</taxon>
        <taxon>Pseudomonadati</taxon>
        <taxon>Pseudomonadota</taxon>
        <taxon>Gammaproteobacteria</taxon>
        <taxon>Alteromonadales</taxon>
        <taxon>Idiomarinaceae</taxon>
        <taxon>Pseudidiomarina</taxon>
    </lineage>
</organism>
<evidence type="ECO:0000256" key="3">
    <source>
        <dbReference type="ARBA" id="ARBA00022741"/>
    </source>
</evidence>
<keyword evidence="4" id="KW-0067">ATP-binding</keyword>
<dbReference type="Gene3D" id="3.30.300.30">
    <property type="match status" value="1"/>
</dbReference>
<keyword evidence="8" id="KW-1185">Reference proteome</keyword>
<evidence type="ECO:0000256" key="1">
    <source>
        <dbReference type="ARBA" id="ARBA00006432"/>
    </source>
</evidence>
<comment type="similarity">
    <text evidence="1">Belongs to the ATP-dependent AMP-binding enzyme family.</text>
</comment>
<dbReference type="RefSeq" id="WP_173919738.1">
    <property type="nucleotide sequence ID" value="NZ_CADCXY010000001.1"/>
</dbReference>
<evidence type="ECO:0000313" key="7">
    <source>
        <dbReference type="EMBL" id="CAB0150168.1"/>
    </source>
</evidence>
<dbReference type="Pfam" id="PF00501">
    <property type="entry name" value="AMP-binding"/>
    <property type="match status" value="1"/>
</dbReference>
<dbReference type="PROSITE" id="PS00455">
    <property type="entry name" value="AMP_BINDING"/>
    <property type="match status" value="1"/>
</dbReference>
<proteinExistence type="inferred from homology"/>
<dbReference type="Gene3D" id="3.40.50.12780">
    <property type="entry name" value="N-terminal domain of ligase-like"/>
    <property type="match status" value="1"/>
</dbReference>
<dbReference type="EC" id="6.2.1.3" evidence="7"/>
<dbReference type="SUPFAM" id="SSF56801">
    <property type="entry name" value="Acetyl-CoA synthetase-like"/>
    <property type="match status" value="1"/>
</dbReference>
<feature type="domain" description="AMP-binding enzyme C-terminal" evidence="6">
    <location>
        <begin position="497"/>
        <end position="573"/>
    </location>
</feature>
<gene>
    <name evidence="7" type="ORF">PSI9734_00734</name>
</gene>
<dbReference type="InterPro" id="IPR042099">
    <property type="entry name" value="ANL_N_sf"/>
</dbReference>
<dbReference type="NCBIfam" id="NF006134">
    <property type="entry name" value="PRK08279.1"/>
    <property type="match status" value="1"/>
</dbReference>
<evidence type="ECO:0000256" key="4">
    <source>
        <dbReference type="ARBA" id="ARBA00022840"/>
    </source>
</evidence>
<dbReference type="InterPro" id="IPR045851">
    <property type="entry name" value="AMP-bd_C_sf"/>
</dbReference>
<keyword evidence="2 7" id="KW-0436">Ligase</keyword>
<dbReference type="AlphaFoldDB" id="A0A6Z0BWW7"/>
<evidence type="ECO:0000256" key="2">
    <source>
        <dbReference type="ARBA" id="ARBA00022598"/>
    </source>
</evidence>
<dbReference type="InterPro" id="IPR025110">
    <property type="entry name" value="AMP-bd_C"/>
</dbReference>
<keyword evidence="3" id="KW-0547">Nucleotide-binding</keyword>
<dbReference type="GO" id="GO:0004467">
    <property type="term" value="F:long-chain fatty acid-CoA ligase activity"/>
    <property type="evidence" value="ECO:0007669"/>
    <property type="project" value="UniProtKB-EC"/>
</dbReference>
<dbReference type="GO" id="GO:0044539">
    <property type="term" value="P:long-chain fatty acid import into cell"/>
    <property type="evidence" value="ECO:0007669"/>
    <property type="project" value="TreeGrafter"/>
</dbReference>
<dbReference type="Proteomes" id="UP000481517">
    <property type="component" value="Unassembled WGS sequence"/>
</dbReference>
<sequence length="621" mass="69772">MVQQKQQTTFSWLDIIIALLRFTPRLPRFVLTLAQIARAKKHQRGSTGYFLQCAAERHPTRTFLKYISPGTNGALMHLSYGDFNQWVNQRAHALHAYGITQGDCVGLLFKNSAEQLAWAFALNKLGAVAAMLNPQQQAQQLIHSINVVQPKLVIASSEFAAQVNQVAHSLPAAIQLSFIRFNAKALPESPVEGDSTRYVDICSYIKPERCENPKLTASLTLGQNCFYVLTSGTTGLPKAAAMTHLRWYKAGIGFGRMSIGLKANDTLYNCLPLHHNTALSIALSSVIMTGSSLALVEKFSASNFWNDIKRFHATCFVYVGELCRYLLQQPAKQADADSPVRSVLGNGLRPELWDQFQQRFAIPRVCELYGASEGNVGFVNAFNLKRTVGFSPMTYAIVKFDFDHETPRRDSHGRLQKVAKGDIGLLLTQVSAKAPFDGYTHDENANRGKLFHDVFKRGDCWFNTGDLVRRQGYRHISFVDRVGDTFRWKSENVATTEVEAQVVTFKDVLEAVVYGVKVPHTEGRAGMVSLILQQGRDFKPQAFYQHLKAQLPDYALPLFVRLRENHDLTSTFKVRKGQLKRESFSMSDVDDPVYVLVDPQQGYQRLNAELYAAIHDGKLRW</sequence>
<dbReference type="GO" id="GO:0005524">
    <property type="term" value="F:ATP binding"/>
    <property type="evidence" value="ECO:0007669"/>
    <property type="project" value="UniProtKB-KW"/>
</dbReference>
<dbReference type="InterPro" id="IPR000873">
    <property type="entry name" value="AMP-dep_synth/lig_dom"/>
</dbReference>
<protein>
    <submittedName>
        <fullName evidence="7">Long-chain-fatty-acid--CoA ligase FadD17</fullName>
        <ecNumber evidence="7">6.2.1.3</ecNumber>
    </submittedName>
</protein>
<dbReference type="PANTHER" id="PTHR43107:SF15">
    <property type="entry name" value="FATTY ACID TRANSPORT PROTEIN 3, ISOFORM A"/>
    <property type="match status" value="1"/>
</dbReference>
<dbReference type="FunFam" id="3.30.300.30:FF:000020">
    <property type="entry name" value="Long-chain fatty acid transporter"/>
    <property type="match status" value="1"/>
</dbReference>
<dbReference type="Pfam" id="PF13193">
    <property type="entry name" value="AMP-binding_C"/>
    <property type="match status" value="1"/>
</dbReference>
<evidence type="ECO:0000313" key="8">
    <source>
        <dbReference type="Proteomes" id="UP000481517"/>
    </source>
</evidence>
<dbReference type="EMBL" id="CADCXY010000001">
    <property type="protein sequence ID" value="CAB0150168.1"/>
    <property type="molecule type" value="Genomic_DNA"/>
</dbReference>
<reference evidence="7 8" key="1">
    <citation type="submission" date="2020-02" db="EMBL/GenBank/DDBJ databases">
        <authorList>
            <person name="Rodrigo-Torres L."/>
            <person name="Arahal R. D."/>
            <person name="Lucena T."/>
        </authorList>
    </citation>
    <scope>NUCLEOTIDE SEQUENCE [LARGE SCALE GENOMIC DNA]</scope>
    <source>
        <strain evidence="7 8">CECT 9734</strain>
    </source>
</reference>
<dbReference type="GO" id="GO:0005886">
    <property type="term" value="C:plasma membrane"/>
    <property type="evidence" value="ECO:0007669"/>
    <property type="project" value="TreeGrafter"/>
</dbReference>